<dbReference type="PANTHER" id="PTHR30535">
    <property type="entry name" value="VITAMIN B12-BINDING PROTEIN"/>
    <property type="match status" value="1"/>
</dbReference>
<keyword evidence="1" id="KW-0732">Signal</keyword>
<evidence type="ECO:0000313" key="3">
    <source>
        <dbReference type="EMBL" id="MDC7228496.1"/>
    </source>
</evidence>
<dbReference type="Gene3D" id="1.20.58.2180">
    <property type="match status" value="1"/>
</dbReference>
<accession>A0AAJ1MM10</accession>
<evidence type="ECO:0000313" key="4">
    <source>
        <dbReference type="Proteomes" id="UP001221217"/>
    </source>
</evidence>
<dbReference type="AlphaFoldDB" id="A0AAJ1MM10"/>
<name>A0AAJ1MM10_9SPIO</name>
<evidence type="ECO:0000259" key="2">
    <source>
        <dbReference type="PROSITE" id="PS50983"/>
    </source>
</evidence>
<dbReference type="InterPro" id="IPR002491">
    <property type="entry name" value="ABC_transptr_periplasmic_BD"/>
</dbReference>
<dbReference type="EMBL" id="JAQQAL010000049">
    <property type="protein sequence ID" value="MDC7228496.1"/>
    <property type="molecule type" value="Genomic_DNA"/>
</dbReference>
<proteinExistence type="predicted"/>
<dbReference type="Pfam" id="PF01497">
    <property type="entry name" value="Peripla_BP_2"/>
    <property type="match status" value="1"/>
</dbReference>
<dbReference type="InterPro" id="IPR050902">
    <property type="entry name" value="ABC_Transporter_SBP"/>
</dbReference>
<comment type="caution">
    <text evidence="3">The sequence shown here is derived from an EMBL/GenBank/DDBJ whole genome shotgun (WGS) entry which is preliminary data.</text>
</comment>
<dbReference type="PROSITE" id="PS50983">
    <property type="entry name" value="FE_B12_PBP"/>
    <property type="match status" value="1"/>
</dbReference>
<dbReference type="Proteomes" id="UP001221217">
    <property type="component" value="Unassembled WGS sequence"/>
</dbReference>
<protein>
    <submittedName>
        <fullName evidence="3">ABC transporter substrate-binding protein</fullName>
    </submittedName>
</protein>
<evidence type="ECO:0000256" key="1">
    <source>
        <dbReference type="SAM" id="SignalP"/>
    </source>
</evidence>
<feature type="signal peptide" evidence="1">
    <location>
        <begin position="1"/>
        <end position="25"/>
    </location>
</feature>
<organism evidence="3 4">
    <name type="scientific">Candidatus Thalassospirochaeta sargassi</name>
    <dbReference type="NCBI Taxonomy" id="3119039"/>
    <lineage>
        <taxon>Bacteria</taxon>
        <taxon>Pseudomonadati</taxon>
        <taxon>Spirochaetota</taxon>
        <taxon>Spirochaetia</taxon>
        <taxon>Spirochaetales</taxon>
        <taxon>Spirochaetaceae</taxon>
        <taxon>Candidatus Thalassospirochaeta</taxon>
    </lineage>
</organism>
<feature type="domain" description="Fe/B12 periplasmic-binding" evidence="2">
    <location>
        <begin position="32"/>
        <end position="308"/>
    </location>
</feature>
<feature type="chain" id="PRO_5042608020" evidence="1">
    <location>
        <begin position="26"/>
        <end position="342"/>
    </location>
</feature>
<dbReference type="Gene3D" id="3.40.50.1980">
    <property type="entry name" value="Nitrogenase molybdenum iron protein domain"/>
    <property type="match status" value="2"/>
</dbReference>
<gene>
    <name evidence="3" type="ORF">PQJ61_17170</name>
</gene>
<sequence>MNNPLRKILTTVLMLSIFAAFPASSDSGETPRIISWGRGYSLVLDMLYMFPEAEESIVAMGSGTQAGGYFQKLLDSDYRKKAVLEMDLQDETAASYNPTHIILKSYMRGAAEGLAKLDIPVMFIDMESPEQYESDLTRLGELFENPARAEELKTYFNSEKSEVVKLTGPLRDSEKPGVLFIYYSVKGGIASMRVPPADWIQTRMIEWAGGIPVWKDAVTSTGWQTVSFEQIAAWNPDTVFMVTYHSDIDEARNMIADDPLWRLTEAGQQDRIFGVPGDFMSWDQPSPRWILGLNWMGTKLQPQIFSEERLEEKIYDFYSTAYGFSRKKTADEIIPRITGSYR</sequence>
<reference evidence="3 4" key="1">
    <citation type="submission" date="2022-12" db="EMBL/GenBank/DDBJ databases">
        <title>Metagenome assembled genome from gulf of manar.</title>
        <authorList>
            <person name="Kohli P."/>
            <person name="Pk S."/>
            <person name="Venkata Ramana C."/>
            <person name="Sasikala C."/>
        </authorList>
    </citation>
    <scope>NUCLEOTIDE SEQUENCE [LARGE SCALE GENOMIC DNA]</scope>
    <source>
        <strain evidence="3">JB008</strain>
    </source>
</reference>
<dbReference type="SUPFAM" id="SSF53807">
    <property type="entry name" value="Helical backbone' metal receptor"/>
    <property type="match status" value="1"/>
</dbReference>
<dbReference type="PANTHER" id="PTHR30535:SF34">
    <property type="entry name" value="MOLYBDATE-BINDING PROTEIN MOLA"/>
    <property type="match status" value="1"/>
</dbReference>